<evidence type="ECO:0000313" key="2">
    <source>
        <dbReference type="Proteomes" id="UP000828941"/>
    </source>
</evidence>
<gene>
    <name evidence="1" type="ORF">L6164_024532</name>
</gene>
<dbReference type="Proteomes" id="UP000828941">
    <property type="component" value="Chromosome 10"/>
</dbReference>
<name>A0ACB9LXI3_BAUVA</name>
<accession>A0ACB9LXI3</accession>
<keyword evidence="2" id="KW-1185">Reference proteome</keyword>
<evidence type="ECO:0000313" key="1">
    <source>
        <dbReference type="EMBL" id="KAI4316559.1"/>
    </source>
</evidence>
<proteinExistence type="predicted"/>
<sequence length="381" mass="42161">MGNTSIITVFLLVAILGLGVEARASMEINAKLKLLNKPAVKTIQSEDGDVIDCVDIYKQPAFDHPALKNHTLQMAPSFFAASQNSSNDESSNSDDLLRAASLDQFGRKPPARFRNLSNTYPITPAMLALEDRSAAYLVTMGYNYIGAQADINVWNPNVDLPDDYTTAQIWLKNGNGNTFESVEAGWVVNPKLYGDRATRLFLYWTTDSYKSKGCFDVICPGFVQTSTQIALGAAISPVSSPSGQQYHFNVGIFWDPDGGNWWLIVNKNVPVGYWPGKLFGYLSHSAILVEWGGQVYSTQIRKTPHTQTAMGSGDFASGLYGNACYMQNVRIMDYSLSLKYPEYVSTWADEAYCYSAQNYVKYGVEPVFYFGGPGRKPPYCP</sequence>
<dbReference type="EMBL" id="CM039435">
    <property type="protein sequence ID" value="KAI4316559.1"/>
    <property type="molecule type" value="Genomic_DNA"/>
</dbReference>
<comment type="caution">
    <text evidence="1">The sequence shown here is derived from an EMBL/GenBank/DDBJ whole genome shotgun (WGS) entry which is preliminary data.</text>
</comment>
<protein>
    <submittedName>
        <fullName evidence="1">Uncharacterized protein</fullName>
    </submittedName>
</protein>
<reference evidence="1 2" key="1">
    <citation type="journal article" date="2022" name="DNA Res.">
        <title>Chromosomal-level genome assembly of the orchid tree Bauhinia variegata (Leguminosae; Cercidoideae) supports the allotetraploid origin hypothesis of Bauhinia.</title>
        <authorList>
            <person name="Zhong Y."/>
            <person name="Chen Y."/>
            <person name="Zheng D."/>
            <person name="Pang J."/>
            <person name="Liu Y."/>
            <person name="Luo S."/>
            <person name="Meng S."/>
            <person name="Qian L."/>
            <person name="Wei D."/>
            <person name="Dai S."/>
            <person name="Zhou R."/>
        </authorList>
    </citation>
    <scope>NUCLEOTIDE SEQUENCE [LARGE SCALE GENOMIC DNA]</scope>
    <source>
        <strain evidence="1">BV-YZ2020</strain>
    </source>
</reference>
<organism evidence="1 2">
    <name type="scientific">Bauhinia variegata</name>
    <name type="common">Purple orchid tree</name>
    <name type="synonym">Phanera variegata</name>
    <dbReference type="NCBI Taxonomy" id="167791"/>
    <lineage>
        <taxon>Eukaryota</taxon>
        <taxon>Viridiplantae</taxon>
        <taxon>Streptophyta</taxon>
        <taxon>Embryophyta</taxon>
        <taxon>Tracheophyta</taxon>
        <taxon>Spermatophyta</taxon>
        <taxon>Magnoliopsida</taxon>
        <taxon>eudicotyledons</taxon>
        <taxon>Gunneridae</taxon>
        <taxon>Pentapetalae</taxon>
        <taxon>rosids</taxon>
        <taxon>fabids</taxon>
        <taxon>Fabales</taxon>
        <taxon>Fabaceae</taxon>
        <taxon>Cercidoideae</taxon>
        <taxon>Cercideae</taxon>
        <taxon>Bauhiniinae</taxon>
        <taxon>Bauhinia</taxon>
    </lineage>
</organism>